<dbReference type="AlphaFoldDB" id="A0A858REP4"/>
<dbReference type="Proteomes" id="UP000501812">
    <property type="component" value="Chromosome"/>
</dbReference>
<proteinExistence type="predicted"/>
<sequence>MREVEARERRSYVPWCDLYALLCNLLAGGKRTWKREDFLPDEGETKAPPAEMQAALQKYEAEVARKREEYRNRKSAK</sequence>
<gene>
    <name evidence="1" type="ORF">HHL09_05295</name>
</gene>
<name>A0A858REP4_9BACT</name>
<evidence type="ECO:0000313" key="1">
    <source>
        <dbReference type="EMBL" id="QJE95212.1"/>
    </source>
</evidence>
<dbReference type="RefSeq" id="WP_169453433.1">
    <property type="nucleotide sequence ID" value="NZ_CP051774.1"/>
</dbReference>
<accession>A0A858REP4</accession>
<reference evidence="1 2" key="1">
    <citation type="submission" date="2020-04" db="EMBL/GenBank/DDBJ databases">
        <title>Luteolibacter sp. G-1-1-1 isolated from soil.</title>
        <authorList>
            <person name="Dahal R.H."/>
        </authorList>
    </citation>
    <scope>NUCLEOTIDE SEQUENCE [LARGE SCALE GENOMIC DNA]</scope>
    <source>
        <strain evidence="1 2">G-1-1-1</strain>
    </source>
</reference>
<organism evidence="1 2">
    <name type="scientific">Luteolibacter luteus</name>
    <dbReference type="NCBI Taxonomy" id="2728835"/>
    <lineage>
        <taxon>Bacteria</taxon>
        <taxon>Pseudomonadati</taxon>
        <taxon>Verrucomicrobiota</taxon>
        <taxon>Verrucomicrobiia</taxon>
        <taxon>Verrucomicrobiales</taxon>
        <taxon>Verrucomicrobiaceae</taxon>
        <taxon>Luteolibacter</taxon>
    </lineage>
</organism>
<protein>
    <submittedName>
        <fullName evidence="1">Uncharacterized protein</fullName>
    </submittedName>
</protein>
<keyword evidence="2" id="KW-1185">Reference proteome</keyword>
<evidence type="ECO:0000313" key="2">
    <source>
        <dbReference type="Proteomes" id="UP000501812"/>
    </source>
</evidence>
<dbReference type="EMBL" id="CP051774">
    <property type="protein sequence ID" value="QJE95212.1"/>
    <property type="molecule type" value="Genomic_DNA"/>
</dbReference>
<dbReference type="KEGG" id="luo:HHL09_05295"/>